<feature type="transmembrane region" description="Helical" evidence="1">
    <location>
        <begin position="153"/>
        <end position="170"/>
    </location>
</feature>
<proteinExistence type="predicted"/>
<dbReference type="InterPro" id="IPR011042">
    <property type="entry name" value="6-blade_b-propeller_TolB-like"/>
</dbReference>
<keyword evidence="1" id="KW-1133">Transmembrane helix</keyword>
<dbReference type="PANTHER" id="PTHR19328:SF75">
    <property type="entry name" value="ALDOSE SUGAR DEHYDROGENASE YLII"/>
    <property type="match status" value="1"/>
</dbReference>
<dbReference type="eggNOG" id="COG2133">
    <property type="taxonomic scope" value="Bacteria"/>
</dbReference>
<evidence type="ECO:0000313" key="3">
    <source>
        <dbReference type="EMBL" id="EON94120.1"/>
    </source>
</evidence>
<name>R8B689_9GAMM</name>
<dbReference type="STRING" id="1318628.MARLIPOL_00155"/>
<dbReference type="RefSeq" id="WP_012136017.1">
    <property type="nucleotide sequence ID" value="NZ_KE007306.1"/>
</dbReference>
<feature type="transmembrane region" description="Helical" evidence="1">
    <location>
        <begin position="127"/>
        <end position="146"/>
    </location>
</feature>
<accession>R8B689</accession>
<keyword evidence="1" id="KW-0812">Transmembrane</keyword>
<dbReference type="Gene3D" id="2.120.10.30">
    <property type="entry name" value="TolB, C-terminal domain"/>
    <property type="match status" value="1"/>
</dbReference>
<gene>
    <name evidence="3" type="ORF">MARLIPOL_00155</name>
</gene>
<feature type="transmembrane region" description="Helical" evidence="1">
    <location>
        <begin position="12"/>
        <end position="32"/>
    </location>
</feature>
<evidence type="ECO:0000256" key="1">
    <source>
        <dbReference type="SAM" id="Phobius"/>
    </source>
</evidence>
<dbReference type="InterPro" id="IPR011041">
    <property type="entry name" value="Quinoprot_gluc/sorb_DH_b-prop"/>
</dbReference>
<feature type="transmembrane region" description="Helical" evidence="1">
    <location>
        <begin position="63"/>
        <end position="83"/>
    </location>
</feature>
<evidence type="ECO:0000259" key="2">
    <source>
        <dbReference type="Pfam" id="PF07995"/>
    </source>
</evidence>
<dbReference type="HOGENOM" id="CLU_012253_1_1_6"/>
<keyword evidence="1" id="KW-0472">Membrane</keyword>
<protein>
    <submittedName>
        <fullName evidence="3">Glucose/sorbosone dehydrogenase</fullName>
    </submittedName>
</protein>
<dbReference type="AlphaFoldDB" id="R8B689"/>
<dbReference type="PATRIC" id="fig|1318628.3.peg.33"/>
<dbReference type="PANTHER" id="PTHR19328">
    <property type="entry name" value="HEDGEHOG-INTERACTING PROTEIN"/>
    <property type="match status" value="1"/>
</dbReference>
<dbReference type="EMBL" id="ASAD01000001">
    <property type="protein sequence ID" value="EON94120.1"/>
    <property type="molecule type" value="Genomic_DNA"/>
</dbReference>
<evidence type="ECO:0000313" key="4">
    <source>
        <dbReference type="Proteomes" id="UP000016540"/>
    </source>
</evidence>
<dbReference type="Pfam" id="PF07995">
    <property type="entry name" value="GSDH"/>
    <property type="match status" value="1"/>
</dbReference>
<dbReference type="InterPro" id="IPR012938">
    <property type="entry name" value="Glc/Sorbosone_DH"/>
</dbReference>
<organism evidence="3 4">
    <name type="scientific">Marinobacter lipolyticus SM19</name>
    <dbReference type="NCBI Taxonomy" id="1318628"/>
    <lineage>
        <taxon>Bacteria</taxon>
        <taxon>Pseudomonadati</taxon>
        <taxon>Pseudomonadota</taxon>
        <taxon>Gammaproteobacteria</taxon>
        <taxon>Pseudomonadales</taxon>
        <taxon>Marinobacteraceae</taxon>
        <taxon>Marinobacter</taxon>
    </lineage>
</organism>
<dbReference type="SUPFAM" id="SSF50952">
    <property type="entry name" value="Soluble quinoprotein glucose dehydrogenase"/>
    <property type="match status" value="1"/>
</dbReference>
<feature type="transmembrane region" description="Helical" evidence="1">
    <location>
        <begin position="90"/>
        <end position="107"/>
    </location>
</feature>
<reference evidence="3 4" key="1">
    <citation type="journal article" date="2013" name="Genome Announc.">
        <title>Draft Genome Sequence of the Moderately Halophilic Bacterium Marinobacter lipolyticus Strain SM19.</title>
        <authorList>
            <person name="Papke R.T."/>
            <person name="de la Haba R.R."/>
            <person name="Infante-Dominguez C."/>
            <person name="Perez D."/>
            <person name="Sanchez-Porro C."/>
            <person name="Lapierre P."/>
            <person name="Ventosa A."/>
        </authorList>
    </citation>
    <scope>NUCLEOTIDE SEQUENCE [LARGE SCALE GENOMIC DNA]</scope>
    <source>
        <strain evidence="3 4">SM19</strain>
    </source>
</reference>
<keyword evidence="4" id="KW-1185">Reference proteome</keyword>
<feature type="domain" description="Glucose/Sorbosone dehydrogenase" evidence="2">
    <location>
        <begin position="192"/>
        <end position="520"/>
    </location>
</feature>
<comment type="caution">
    <text evidence="3">The sequence shown here is derived from an EMBL/GenBank/DDBJ whole genome shotgun (WGS) entry which is preliminary data.</text>
</comment>
<dbReference type="Proteomes" id="UP000016540">
    <property type="component" value="Unassembled WGS sequence"/>
</dbReference>
<sequence>MKKPVGWMRVPGAFLMALVVGIVAGSLVQTQFNLLALQNLGVEIGIGTRLRTSLEDLVNFVPVYAAVFGISFLMSQLVTSLCIRLLDLRWRAFFLPLGAAIGLWVTFKLVDSLAPMPTLIAATRSAGGMVAMLATAALSGWLFAHFSRRRVGLPRHLAIGTAIITLGWMAPPESVQADASLGYRVETLAIELEHPWSLAFLPDGRFLVTERPGRLRVLSADGQQVSAPLTGVPEVFASGQAGLFDVLVAPDFEESRQIYLAYACGTRRANHTCLARGKLVSGGLDNVQEIFRSLPAKAGDAHYGGRMVWLPDATIILTLGDGFDYREEAQKLTSHIGTIVRINRDGSAPEDNPFTSESNALPEIYSYGHRNVQGVVYDWRNNRLITHEHGPRGGDEINVIESGGNYGWPVATRGRDYTGARVSPFTDYDGMAAPALHWTPSIAPSGMTLYDGDLFPEWQGSLLVGALAERRVHRVVLSNDGAVDMETLFDELGERIRDVRTGPDGAVFLLTDSQDGRVIRVTPW</sequence>